<keyword evidence="3" id="KW-0963">Cytoplasm</keyword>
<dbReference type="Gene3D" id="1.20.58.610">
    <property type="entry name" value="Cdc37, Hsp90 binding domain"/>
    <property type="match status" value="1"/>
</dbReference>
<keyword evidence="4" id="KW-0143">Chaperone</keyword>
<evidence type="ECO:0000256" key="6">
    <source>
        <dbReference type="SAM" id="Coils"/>
    </source>
</evidence>
<proteinExistence type="inferred from homology"/>
<evidence type="ECO:0000313" key="11">
    <source>
        <dbReference type="WBParaSite" id="PTRK_0000386700.1"/>
    </source>
</evidence>
<evidence type="ECO:0000256" key="4">
    <source>
        <dbReference type="ARBA" id="ARBA00023186"/>
    </source>
</evidence>
<feature type="domain" description="Cdc37 Hsp90 binding" evidence="8">
    <location>
        <begin position="111"/>
        <end position="280"/>
    </location>
</feature>
<dbReference type="InterPro" id="IPR013855">
    <property type="entry name" value="Cdc37_N_dom"/>
</dbReference>
<dbReference type="GO" id="GO:0031072">
    <property type="term" value="F:heat shock protein binding"/>
    <property type="evidence" value="ECO:0007669"/>
    <property type="project" value="TreeGrafter"/>
</dbReference>
<dbReference type="GO" id="GO:0006457">
    <property type="term" value="P:protein folding"/>
    <property type="evidence" value="ECO:0007669"/>
    <property type="project" value="TreeGrafter"/>
</dbReference>
<sequence>MPIDYSHWKKIEVSDDEDDVHPNIDTPSLFRWRHQARLEKMAQKKEEEMMIKKKKAELEKQKKELEDEFKSLGVKNNEEYVKKSEEIKKQEEEYKKKEEELAKNAKMEAWNVDTIGKVTTNASRINKASNKKIVVTKKDQTGEEMMSFFNKYEVELKKLEEVVGDYPLEKFLIDHDFLVDEDTTSWLTLEALNYARVEEFTKMRNCIEKCVIIQYALEAGQFLNEKPSDPRVIREVFAKRRRAIPEVKQVYYENINDMEDRIKKRAIEKNEEADREAREKRIAESPGGLDPVEVINSMPKELADCFIKRDKDELVKVASKMPEDVFSYHLERCIKSGLWAVPEKDSKISGED</sequence>
<evidence type="ECO:0000313" key="10">
    <source>
        <dbReference type="Proteomes" id="UP000038045"/>
    </source>
</evidence>
<dbReference type="InterPro" id="IPR038189">
    <property type="entry name" value="Cdc37_Hsp90-bd_sf"/>
</dbReference>
<dbReference type="SMART" id="SM01069">
    <property type="entry name" value="CDC37_C"/>
    <property type="match status" value="1"/>
</dbReference>
<dbReference type="InterPro" id="IPR013874">
    <property type="entry name" value="Cdc37_Hsp90-bd"/>
</dbReference>
<dbReference type="Proteomes" id="UP000038045">
    <property type="component" value="Unplaced"/>
</dbReference>
<evidence type="ECO:0000256" key="2">
    <source>
        <dbReference type="ARBA" id="ARBA00006222"/>
    </source>
</evidence>
<dbReference type="SMART" id="SM01071">
    <property type="entry name" value="CDC37_N"/>
    <property type="match status" value="1"/>
</dbReference>
<keyword evidence="6" id="KW-0175">Coiled coil</keyword>
<dbReference type="GO" id="GO:0050821">
    <property type="term" value="P:protein stabilization"/>
    <property type="evidence" value="ECO:0007669"/>
    <property type="project" value="TreeGrafter"/>
</dbReference>
<evidence type="ECO:0000259" key="8">
    <source>
        <dbReference type="SMART" id="SM01070"/>
    </source>
</evidence>
<dbReference type="Pfam" id="PF03234">
    <property type="entry name" value="CDC37_N"/>
    <property type="match status" value="1"/>
</dbReference>
<evidence type="ECO:0000256" key="3">
    <source>
        <dbReference type="ARBA" id="ARBA00022490"/>
    </source>
</evidence>
<dbReference type="Pfam" id="PF08565">
    <property type="entry name" value="CDC37_M"/>
    <property type="match status" value="1"/>
</dbReference>
<evidence type="ECO:0000256" key="5">
    <source>
        <dbReference type="ARBA" id="ARBA00031396"/>
    </source>
</evidence>
<dbReference type="InterPro" id="IPR004918">
    <property type="entry name" value="Cdc37"/>
</dbReference>
<dbReference type="GO" id="GO:0019901">
    <property type="term" value="F:protein kinase binding"/>
    <property type="evidence" value="ECO:0007669"/>
    <property type="project" value="InterPro"/>
</dbReference>
<dbReference type="GO" id="GO:0005737">
    <property type="term" value="C:cytoplasm"/>
    <property type="evidence" value="ECO:0007669"/>
    <property type="project" value="UniProtKB-SubCell"/>
</dbReference>
<organism evidence="10 11">
    <name type="scientific">Parastrongyloides trichosuri</name>
    <name type="common">Possum-specific nematode worm</name>
    <dbReference type="NCBI Taxonomy" id="131310"/>
    <lineage>
        <taxon>Eukaryota</taxon>
        <taxon>Metazoa</taxon>
        <taxon>Ecdysozoa</taxon>
        <taxon>Nematoda</taxon>
        <taxon>Chromadorea</taxon>
        <taxon>Rhabditida</taxon>
        <taxon>Tylenchina</taxon>
        <taxon>Panagrolaimomorpha</taxon>
        <taxon>Strongyloidoidea</taxon>
        <taxon>Strongyloididae</taxon>
        <taxon>Parastrongyloides</taxon>
    </lineage>
</organism>
<comment type="subcellular location">
    <subcellularLocation>
        <location evidence="1">Cytoplasm</location>
    </subcellularLocation>
</comment>
<evidence type="ECO:0000259" key="7">
    <source>
        <dbReference type="SMART" id="SM01069"/>
    </source>
</evidence>
<dbReference type="STRING" id="131310.A0A0N4Z976"/>
<dbReference type="GO" id="GO:0051087">
    <property type="term" value="F:protein-folding chaperone binding"/>
    <property type="evidence" value="ECO:0007669"/>
    <property type="project" value="TreeGrafter"/>
</dbReference>
<dbReference type="InterPro" id="IPR013873">
    <property type="entry name" value="Cdc37_C"/>
</dbReference>
<accession>A0A0N4Z976</accession>
<evidence type="ECO:0000259" key="9">
    <source>
        <dbReference type="SMART" id="SM01071"/>
    </source>
</evidence>
<name>A0A0N4Z976_PARTI</name>
<keyword evidence="10" id="KW-1185">Reference proteome</keyword>
<feature type="domain" description="Cdc37 N-terminal" evidence="9">
    <location>
        <begin position="2"/>
        <end position="123"/>
    </location>
</feature>
<comment type="similarity">
    <text evidence="2">Belongs to the CDC37 family.</text>
</comment>
<reference evidence="11" key="1">
    <citation type="submission" date="2017-02" db="UniProtKB">
        <authorList>
            <consortium name="WormBaseParasite"/>
        </authorList>
    </citation>
    <scope>IDENTIFICATION</scope>
</reference>
<dbReference type="SMART" id="SM01070">
    <property type="entry name" value="CDC37_M"/>
    <property type="match status" value="1"/>
</dbReference>
<dbReference type="Gene3D" id="6.10.140.250">
    <property type="match status" value="1"/>
</dbReference>
<protein>
    <recommendedName>
        <fullName evidence="5">Hsp90 chaperone protein kinase-targeting subunit</fullName>
    </recommendedName>
</protein>
<dbReference type="GO" id="GO:0051082">
    <property type="term" value="F:unfolded protein binding"/>
    <property type="evidence" value="ECO:0007669"/>
    <property type="project" value="TreeGrafter"/>
</dbReference>
<feature type="domain" description="Cdc37 C-terminal" evidence="7">
    <location>
        <begin position="283"/>
        <end position="351"/>
    </location>
</feature>
<dbReference type="PANTHER" id="PTHR12800:SF4">
    <property type="entry name" value="HSP90 CO-CHAPERONE CDC37"/>
    <property type="match status" value="1"/>
</dbReference>
<dbReference type="SUPFAM" id="SSF101391">
    <property type="entry name" value="Hsp90 co-chaperone CDC37"/>
    <property type="match status" value="1"/>
</dbReference>
<feature type="coiled-coil region" evidence="6">
    <location>
        <begin position="35"/>
        <end position="108"/>
    </location>
</feature>
<dbReference type="PANTHER" id="PTHR12800">
    <property type="entry name" value="CDC37-RELATED"/>
    <property type="match status" value="1"/>
</dbReference>
<evidence type="ECO:0000256" key="1">
    <source>
        <dbReference type="ARBA" id="ARBA00004496"/>
    </source>
</evidence>
<dbReference type="WBParaSite" id="PTRK_0000386700.1">
    <property type="protein sequence ID" value="PTRK_0000386700.1"/>
    <property type="gene ID" value="PTRK_0000386700"/>
</dbReference>
<dbReference type="AlphaFoldDB" id="A0A0N4Z976"/>
<dbReference type="Pfam" id="PF08564">
    <property type="entry name" value="CDC37_C"/>
    <property type="match status" value="1"/>
</dbReference>